<feature type="domain" description="Carrier" evidence="4">
    <location>
        <begin position="771"/>
        <end position="847"/>
    </location>
</feature>
<evidence type="ECO:0000256" key="2">
    <source>
        <dbReference type="ARBA" id="ARBA00022553"/>
    </source>
</evidence>
<dbReference type="PANTHER" id="PTHR45527:SF16">
    <property type="entry name" value="NONRIBOSOMAL PEPTIDE SYNTHASE ATNA-RELATED"/>
    <property type="match status" value="1"/>
</dbReference>
<keyword evidence="2" id="KW-0597">Phosphoprotein</keyword>
<dbReference type="InterPro" id="IPR020845">
    <property type="entry name" value="AMP-binding_CS"/>
</dbReference>
<name>A0AAE0TQI6_9PEZI</name>
<dbReference type="GO" id="GO:0016874">
    <property type="term" value="F:ligase activity"/>
    <property type="evidence" value="ECO:0007669"/>
    <property type="project" value="UniProtKB-KW"/>
</dbReference>
<dbReference type="CDD" id="cd19542">
    <property type="entry name" value="CT_NRPS-like"/>
    <property type="match status" value="1"/>
</dbReference>
<gene>
    <name evidence="5" type="ORF">LTR78_008674</name>
</gene>
<dbReference type="Gene3D" id="1.10.1200.10">
    <property type="entry name" value="ACP-like"/>
    <property type="match status" value="1"/>
</dbReference>
<evidence type="ECO:0000313" key="5">
    <source>
        <dbReference type="EMBL" id="KAK3671396.1"/>
    </source>
</evidence>
<dbReference type="SUPFAM" id="SSF56801">
    <property type="entry name" value="Acetyl-CoA synthetase-like"/>
    <property type="match status" value="1"/>
</dbReference>
<dbReference type="Gene3D" id="3.40.50.12780">
    <property type="entry name" value="N-terminal domain of ligase-like"/>
    <property type="match status" value="1"/>
</dbReference>
<keyword evidence="1" id="KW-0596">Phosphopantetheine</keyword>
<dbReference type="PANTHER" id="PTHR45527">
    <property type="entry name" value="NONRIBOSOMAL PEPTIDE SYNTHETASE"/>
    <property type="match status" value="1"/>
</dbReference>
<organism evidence="5 6">
    <name type="scientific">Recurvomyces mirabilis</name>
    <dbReference type="NCBI Taxonomy" id="574656"/>
    <lineage>
        <taxon>Eukaryota</taxon>
        <taxon>Fungi</taxon>
        <taxon>Dikarya</taxon>
        <taxon>Ascomycota</taxon>
        <taxon>Pezizomycotina</taxon>
        <taxon>Dothideomycetes</taxon>
        <taxon>Dothideomycetidae</taxon>
        <taxon>Mycosphaerellales</taxon>
        <taxon>Teratosphaeriaceae</taxon>
        <taxon>Recurvomyces</taxon>
    </lineage>
</organism>
<dbReference type="InterPro" id="IPR045851">
    <property type="entry name" value="AMP-bd_C_sf"/>
</dbReference>
<dbReference type="InterPro" id="IPR009081">
    <property type="entry name" value="PP-bd_ACP"/>
</dbReference>
<dbReference type="SUPFAM" id="SSF52777">
    <property type="entry name" value="CoA-dependent acyltransferases"/>
    <property type="match status" value="2"/>
</dbReference>
<comment type="caution">
    <text evidence="5">The sequence shown here is derived from an EMBL/GenBank/DDBJ whole genome shotgun (WGS) entry which is preliminary data.</text>
</comment>
<dbReference type="InterPro" id="IPR042099">
    <property type="entry name" value="ANL_N_sf"/>
</dbReference>
<dbReference type="Gene3D" id="3.30.559.30">
    <property type="entry name" value="Nonribosomal peptide synthetase, condensation domain"/>
    <property type="match status" value="1"/>
</dbReference>
<dbReference type="Gene3D" id="3.30.300.30">
    <property type="match status" value="1"/>
</dbReference>
<dbReference type="CDD" id="cd05918">
    <property type="entry name" value="A_NRPS_SidN3_like"/>
    <property type="match status" value="1"/>
</dbReference>
<keyword evidence="6" id="KW-1185">Reference proteome</keyword>
<keyword evidence="3" id="KW-0436">Ligase</keyword>
<evidence type="ECO:0000313" key="6">
    <source>
        <dbReference type="Proteomes" id="UP001274830"/>
    </source>
</evidence>
<dbReference type="Pfam" id="PF00501">
    <property type="entry name" value="AMP-binding"/>
    <property type="match status" value="1"/>
</dbReference>
<dbReference type="PROSITE" id="PS50075">
    <property type="entry name" value="CARRIER"/>
    <property type="match status" value="1"/>
</dbReference>
<dbReference type="Proteomes" id="UP001274830">
    <property type="component" value="Unassembled WGS sequence"/>
</dbReference>
<dbReference type="Gene3D" id="3.30.559.10">
    <property type="entry name" value="Chloramphenicol acetyltransferase-like domain"/>
    <property type="match status" value="1"/>
</dbReference>
<dbReference type="InterPro" id="IPR036736">
    <property type="entry name" value="ACP-like_sf"/>
</dbReference>
<dbReference type="GO" id="GO:0043041">
    <property type="term" value="P:amino acid activation for nonribosomal peptide biosynthetic process"/>
    <property type="evidence" value="ECO:0007669"/>
    <property type="project" value="TreeGrafter"/>
</dbReference>
<accession>A0AAE0TQI6</accession>
<evidence type="ECO:0000259" key="4">
    <source>
        <dbReference type="PROSITE" id="PS50075"/>
    </source>
</evidence>
<proteinExistence type="predicted"/>
<dbReference type="Pfam" id="PF00668">
    <property type="entry name" value="Condensation"/>
    <property type="match status" value="1"/>
</dbReference>
<dbReference type="InterPro" id="IPR000873">
    <property type="entry name" value="AMP-dep_synth/lig_dom"/>
</dbReference>
<dbReference type="EMBL" id="JAUTXT010000043">
    <property type="protein sequence ID" value="KAK3671396.1"/>
    <property type="molecule type" value="Genomic_DNA"/>
</dbReference>
<reference evidence="5" key="1">
    <citation type="submission" date="2023-07" db="EMBL/GenBank/DDBJ databases">
        <title>Black Yeasts Isolated from many extreme environments.</title>
        <authorList>
            <person name="Coleine C."/>
            <person name="Stajich J.E."/>
            <person name="Selbmann L."/>
        </authorList>
    </citation>
    <scope>NUCLEOTIDE SEQUENCE</scope>
    <source>
        <strain evidence="5">CCFEE 5485</strain>
    </source>
</reference>
<dbReference type="Pfam" id="PF00550">
    <property type="entry name" value="PP-binding"/>
    <property type="match status" value="1"/>
</dbReference>
<dbReference type="SUPFAM" id="SSF47336">
    <property type="entry name" value="ACP-like"/>
    <property type="match status" value="1"/>
</dbReference>
<dbReference type="InterPro" id="IPR001242">
    <property type="entry name" value="Condensation_dom"/>
</dbReference>
<protein>
    <submittedName>
        <fullName evidence="5">NRPS</fullName>
    </submittedName>
</protein>
<dbReference type="PROSITE" id="PS00455">
    <property type="entry name" value="AMP_BINDING"/>
    <property type="match status" value="1"/>
</dbReference>
<sequence length="1307" mass="146029">MANPPIGQDLESCVFPKLGSLSDVASVQHTPVRTTRRCGYLPEDVDLDSLYHLTFALLLKAYTRSSGITYGFIDAVASSEAREAATTIRFQLDESATVSENLQTVLQVTKASMDSATDRRNSLNVDESGAKPYNSVLYMTQHKPVADPPQCSTENPIVLQIVKGTDAHDQAAKVILFSRSDYCDIWSAQNVASTFEHILDEVSTGLHRPLCDMRLTSARDFEHIRAWNVTVPATVYSTLNERFEKVFRDCANKVAVHTSEGSLTYRQVDEISTLLASHLIDAGVKPNAVVPICMNKSRWTTCAMVAVWKAGGALTAMEPAQPDIRLHSIIEELNAQIMICDSAHASRFEGLGLQVFSDVESLATSVSEESHTRGWNNAWHLSDVAPDDLAYVVFTSGSTGRPKGILNTHRRLMTEHQWFRENMGFHMDARILQFASYAFVAGTADNYRTLLHGATLCVPSETERTSDLVAFINRSRSTRVLVTPSLLRTLDPSDIPSVQNLAVVGEPVSRDFEAPWSKGRRFVQIYGSTEGGTWLKETSNGVSQSAGLRPVSGDQWLVDPNNPDSLVPIGAMGEIVLESHETMVRYLNDPKKTGRAFLESPAWADKRNIDAGCRYLRLGDLGRYERDGSITIFGRADTQVKINGQRVDLQDIETNLRVLLPTGSEVVVDLVKPLDASDRPLLIAFCQSALMMMDFKHDTAGRRDMLAIVQHELSKTLPQYMVPKAFIIMEQLPRNFSQKIDRKKLRNDAENMGHNALVSHIPGTAPKADEATMTHQERSLAQSWATVLRLDTETIRAGDSFLALGGDSLAAIRLVPILRSSGLKLATVDILKTPILRDMARLATMQAPDIAEDEFANNIVLHEDTAVTLQATDFQEWAALVGAQNGGWIDHFIYDFLGDLHVDTLRRACQQLVTAHSILRSVFILHEKRVFMKVLADMEIMFDVHHTWLDRLESDTKDLCARKRTCPLGAPIVRFDLLTTSTLRHRLVIRLSHAQYDGFAAGSVGEHLRLLYLSQPLPRTLPYHEYARRIREPGLVQNAEKFWRNSLRESHMPKLVERMSGGPSFNNKLDGEIHCAIKLPSLQHQGINPAALVKTAWALVLSSLSQSTDVIFGDFISGRQIPMNGIETVFGPCINLTPVRVHLDANLTNLELLNRVQEYLFQAMPFESLGMRHIVDRCSEWAAGARYSSIVNFINFEPKPRSTSWDTHDEQKRLDVTYIYEEQQHDKTDLWLLCRGSSREADLASGASHFDLYFRYSKGVFADSAVDKIANLYCRSLRTIVTCLDVKISVPHVTTEERRRLVPILTA</sequence>
<dbReference type="GO" id="GO:0044550">
    <property type="term" value="P:secondary metabolite biosynthetic process"/>
    <property type="evidence" value="ECO:0007669"/>
    <property type="project" value="TreeGrafter"/>
</dbReference>
<dbReference type="GO" id="GO:0031177">
    <property type="term" value="F:phosphopantetheine binding"/>
    <property type="evidence" value="ECO:0007669"/>
    <property type="project" value="TreeGrafter"/>
</dbReference>
<dbReference type="InterPro" id="IPR023213">
    <property type="entry name" value="CAT-like_dom_sf"/>
</dbReference>
<evidence type="ECO:0000256" key="1">
    <source>
        <dbReference type="ARBA" id="ARBA00022450"/>
    </source>
</evidence>
<dbReference type="GO" id="GO:0005737">
    <property type="term" value="C:cytoplasm"/>
    <property type="evidence" value="ECO:0007669"/>
    <property type="project" value="TreeGrafter"/>
</dbReference>
<evidence type="ECO:0000256" key="3">
    <source>
        <dbReference type="ARBA" id="ARBA00022598"/>
    </source>
</evidence>